<dbReference type="AlphaFoldDB" id="A0AAW1FRE7"/>
<dbReference type="InterPro" id="IPR015632">
    <property type="entry name" value="CD2"/>
</dbReference>
<dbReference type="InterPro" id="IPR013783">
    <property type="entry name" value="Ig-like_fold"/>
</dbReference>
<accession>A0AAW1FRE7</accession>
<feature type="signal peptide" evidence="2">
    <location>
        <begin position="1"/>
        <end position="20"/>
    </location>
</feature>
<keyword evidence="2" id="KW-0732">Signal</keyword>
<dbReference type="SUPFAM" id="SSF48726">
    <property type="entry name" value="Immunoglobulin"/>
    <property type="match status" value="1"/>
</dbReference>
<name>A0AAW1FRE7_ZOAVI</name>
<reference evidence="3 4" key="1">
    <citation type="journal article" date="2024" name="Genome Biol. Evol.">
        <title>Chromosome-level genome assembly of the viviparous eelpout Zoarces viviparus.</title>
        <authorList>
            <person name="Fuhrmann N."/>
            <person name="Brasseur M.V."/>
            <person name="Bakowski C.E."/>
            <person name="Podsiadlowski L."/>
            <person name="Prost S."/>
            <person name="Krehenwinkel H."/>
            <person name="Mayer C."/>
        </authorList>
    </citation>
    <scope>NUCLEOTIDE SEQUENCE [LARGE SCALE GENOMIC DNA]</scope>
    <source>
        <strain evidence="3">NO-MEL_2022_Ind0_liver</strain>
    </source>
</reference>
<evidence type="ECO:0000313" key="3">
    <source>
        <dbReference type="EMBL" id="KAK9537072.1"/>
    </source>
</evidence>
<keyword evidence="1" id="KW-0472">Membrane</keyword>
<organism evidence="3 4">
    <name type="scientific">Zoarces viviparus</name>
    <name type="common">Viviparous eelpout</name>
    <name type="synonym">Blennius viviparus</name>
    <dbReference type="NCBI Taxonomy" id="48416"/>
    <lineage>
        <taxon>Eukaryota</taxon>
        <taxon>Metazoa</taxon>
        <taxon>Chordata</taxon>
        <taxon>Craniata</taxon>
        <taxon>Vertebrata</taxon>
        <taxon>Euteleostomi</taxon>
        <taxon>Actinopterygii</taxon>
        <taxon>Neopterygii</taxon>
        <taxon>Teleostei</taxon>
        <taxon>Neoteleostei</taxon>
        <taxon>Acanthomorphata</taxon>
        <taxon>Eupercaria</taxon>
        <taxon>Perciformes</taxon>
        <taxon>Cottioidei</taxon>
        <taxon>Zoarcales</taxon>
        <taxon>Zoarcidae</taxon>
        <taxon>Zoarcinae</taxon>
        <taxon>Zoarces</taxon>
    </lineage>
</organism>
<dbReference type="Gene3D" id="2.60.40.10">
    <property type="entry name" value="Immunoglobulins"/>
    <property type="match status" value="1"/>
</dbReference>
<comment type="caution">
    <text evidence="3">The sequence shown here is derived from an EMBL/GenBank/DDBJ whole genome shotgun (WGS) entry which is preliminary data.</text>
</comment>
<dbReference type="InterPro" id="IPR036179">
    <property type="entry name" value="Ig-like_dom_sf"/>
</dbReference>
<dbReference type="Proteomes" id="UP001488805">
    <property type="component" value="Unassembled WGS sequence"/>
</dbReference>
<feature type="transmembrane region" description="Helical" evidence="1">
    <location>
        <begin position="129"/>
        <end position="151"/>
    </location>
</feature>
<evidence type="ECO:0000256" key="2">
    <source>
        <dbReference type="SAM" id="SignalP"/>
    </source>
</evidence>
<gene>
    <name evidence="3" type="ORF">VZT92_006808</name>
</gene>
<dbReference type="PRINTS" id="PR01870">
    <property type="entry name" value="CD2ANTIGEN"/>
</dbReference>
<proteinExistence type="predicted"/>
<evidence type="ECO:0000256" key="1">
    <source>
        <dbReference type="SAM" id="Phobius"/>
    </source>
</evidence>
<dbReference type="EMBL" id="JBCEZU010000045">
    <property type="protein sequence ID" value="KAK9537072.1"/>
    <property type="molecule type" value="Genomic_DNA"/>
</dbReference>
<keyword evidence="1" id="KW-1133">Transmembrane helix</keyword>
<sequence>MLVVVRLLILMMKMMMMSEGRLFLSYSVSTVTITAHSGGAVLLSSNLQVLRSRQDIRWTNTHLVMSLRTNVTTCHHGRCELLSDGSLRFNHVQTEDAGSYSLEVFDEDGKLLMKKHFLLRVEDTSSSTVVSVLVCCLLLLLLLFFIILFFLRRRRNQRMRTSGLLEENVYVVMHSHHGNKKKDGDEEKQESNYVSCNPVVSMETPMPEQMDEDIYV</sequence>
<keyword evidence="4" id="KW-1185">Reference proteome</keyword>
<protein>
    <submittedName>
        <fullName evidence="3">Uncharacterized protein</fullName>
    </submittedName>
</protein>
<feature type="chain" id="PRO_5043486301" evidence="2">
    <location>
        <begin position="21"/>
        <end position="216"/>
    </location>
</feature>
<evidence type="ECO:0000313" key="4">
    <source>
        <dbReference type="Proteomes" id="UP001488805"/>
    </source>
</evidence>
<keyword evidence="1" id="KW-0812">Transmembrane</keyword>